<feature type="region of interest" description="Disordered" evidence="1">
    <location>
        <begin position="214"/>
        <end position="241"/>
    </location>
</feature>
<dbReference type="AlphaFoldDB" id="A0A2T7NJW3"/>
<feature type="compositionally biased region" description="Polar residues" evidence="1">
    <location>
        <begin position="150"/>
        <end position="164"/>
    </location>
</feature>
<evidence type="ECO:0000313" key="2">
    <source>
        <dbReference type="EMBL" id="PVD21462.1"/>
    </source>
</evidence>
<proteinExistence type="predicted"/>
<comment type="caution">
    <text evidence="2">The sequence shown here is derived from an EMBL/GenBank/DDBJ whole genome shotgun (WGS) entry which is preliminary data.</text>
</comment>
<protein>
    <submittedName>
        <fullName evidence="2">Uncharacterized protein</fullName>
    </submittedName>
</protein>
<feature type="compositionally biased region" description="Basic and acidic residues" evidence="1">
    <location>
        <begin position="217"/>
        <end position="228"/>
    </location>
</feature>
<gene>
    <name evidence="2" type="ORF">C0Q70_19635</name>
</gene>
<organism evidence="2 3">
    <name type="scientific">Pomacea canaliculata</name>
    <name type="common">Golden apple snail</name>
    <dbReference type="NCBI Taxonomy" id="400727"/>
    <lineage>
        <taxon>Eukaryota</taxon>
        <taxon>Metazoa</taxon>
        <taxon>Spiralia</taxon>
        <taxon>Lophotrochozoa</taxon>
        <taxon>Mollusca</taxon>
        <taxon>Gastropoda</taxon>
        <taxon>Caenogastropoda</taxon>
        <taxon>Architaenioglossa</taxon>
        <taxon>Ampullarioidea</taxon>
        <taxon>Ampullariidae</taxon>
        <taxon>Pomacea</taxon>
    </lineage>
</organism>
<evidence type="ECO:0000256" key="1">
    <source>
        <dbReference type="SAM" id="MobiDB-lite"/>
    </source>
</evidence>
<keyword evidence="3" id="KW-1185">Reference proteome</keyword>
<reference evidence="2 3" key="1">
    <citation type="submission" date="2018-04" db="EMBL/GenBank/DDBJ databases">
        <title>The genome of golden apple snail Pomacea canaliculata provides insight into stress tolerance and invasive adaptation.</title>
        <authorList>
            <person name="Liu C."/>
            <person name="Liu B."/>
            <person name="Ren Y."/>
            <person name="Zhang Y."/>
            <person name="Wang H."/>
            <person name="Li S."/>
            <person name="Jiang F."/>
            <person name="Yin L."/>
            <person name="Zhang G."/>
            <person name="Qian W."/>
            <person name="Fan W."/>
        </authorList>
    </citation>
    <scope>NUCLEOTIDE SEQUENCE [LARGE SCALE GENOMIC DNA]</scope>
    <source>
        <strain evidence="2">SZHN2017</strain>
        <tissue evidence="2">Muscle</tissue>
    </source>
</reference>
<dbReference type="Proteomes" id="UP000245119">
    <property type="component" value="Linkage Group LG12"/>
</dbReference>
<sequence>MYVVTIAMQEDRLCLVNSSVKRMSPTFRGLGIAHRESLRLLAFKAVHTTLSMCHGTIHVSLFQFTGTVHVSRHCPRVTTCPVDRVLSYPVYILLDCGVALCGCLWGARSVQQTVSFSSFPEILKVSLWGGETARGARHRLSAAKDKTRRTPPSASERSVDTVNNKPTTIFPANHQELFWLCPGDADENKMTTSHIVTAGRPNVFSTERLLATTSHVAQKDKNNEKDDTTVNPHRPTGISQSDKVVLQVCGMALAFFVSGGGGSGGDGGGGGMG</sequence>
<accession>A0A2T7NJW3</accession>
<feature type="region of interest" description="Disordered" evidence="1">
    <location>
        <begin position="139"/>
        <end position="164"/>
    </location>
</feature>
<dbReference type="EMBL" id="PZQS01000012">
    <property type="protein sequence ID" value="PVD21462.1"/>
    <property type="molecule type" value="Genomic_DNA"/>
</dbReference>
<evidence type="ECO:0000313" key="3">
    <source>
        <dbReference type="Proteomes" id="UP000245119"/>
    </source>
</evidence>
<name>A0A2T7NJW3_POMCA</name>
<feature type="compositionally biased region" description="Basic residues" evidence="1">
    <location>
        <begin position="139"/>
        <end position="149"/>
    </location>
</feature>